<name>A0A8I0U5Z7_MORMO</name>
<dbReference type="Proteomes" id="UP000650477">
    <property type="component" value="Unassembled WGS sequence"/>
</dbReference>
<protein>
    <submittedName>
        <fullName evidence="2">Uncharacterized protein</fullName>
    </submittedName>
</protein>
<gene>
    <name evidence="2" type="ORF">CYG68_19915</name>
</gene>
<dbReference type="EMBL" id="PKLF01000032">
    <property type="protein sequence ID" value="MBE8614620.1"/>
    <property type="molecule type" value="Genomic_DNA"/>
</dbReference>
<sequence>MSKHNSADPNDNRGDTIKVTTSPDSPDPSSGWDKGNGGSDGGKGNNKDTDKNWKWVMVSPPEDPNDRQTDEQGHPVITIRGGMVKVYGNIEVGKSSVSANFKLERGGGDFKDTKSQIQ</sequence>
<accession>A0A8I0U5Z7</accession>
<organism evidence="2 3">
    <name type="scientific">Morganella morganii</name>
    <name type="common">Proteus morganii</name>
    <dbReference type="NCBI Taxonomy" id="582"/>
    <lineage>
        <taxon>Bacteria</taxon>
        <taxon>Pseudomonadati</taxon>
        <taxon>Pseudomonadota</taxon>
        <taxon>Gammaproteobacteria</taxon>
        <taxon>Enterobacterales</taxon>
        <taxon>Morganellaceae</taxon>
        <taxon>Morganella</taxon>
    </lineage>
</organism>
<comment type="caution">
    <text evidence="2">The sequence shown here is derived from an EMBL/GenBank/DDBJ whole genome shotgun (WGS) entry which is preliminary data.</text>
</comment>
<feature type="compositionally biased region" description="Low complexity" evidence="1">
    <location>
        <begin position="22"/>
        <end position="33"/>
    </location>
</feature>
<proteinExistence type="predicted"/>
<feature type="compositionally biased region" description="Gly residues" evidence="1">
    <location>
        <begin position="34"/>
        <end position="44"/>
    </location>
</feature>
<reference evidence="2" key="1">
    <citation type="submission" date="2017-12" db="EMBL/GenBank/DDBJ databases">
        <title>Genome sequencing and analysis.</title>
        <authorList>
            <person name="Huang Y.-T."/>
        </authorList>
    </citation>
    <scope>NUCLEOTIDE SEQUENCE</scope>
    <source>
        <strain evidence="2">VGH116</strain>
    </source>
</reference>
<feature type="region of interest" description="Disordered" evidence="1">
    <location>
        <begin position="1"/>
        <end position="76"/>
    </location>
</feature>
<dbReference type="AlphaFoldDB" id="A0A8I0U5Z7"/>
<evidence type="ECO:0000313" key="3">
    <source>
        <dbReference type="Proteomes" id="UP000650477"/>
    </source>
</evidence>
<dbReference type="RefSeq" id="WP_193830383.1">
    <property type="nucleotide sequence ID" value="NZ_PKLF01000032.1"/>
</dbReference>
<evidence type="ECO:0000256" key="1">
    <source>
        <dbReference type="SAM" id="MobiDB-lite"/>
    </source>
</evidence>
<evidence type="ECO:0000313" key="2">
    <source>
        <dbReference type="EMBL" id="MBE8614620.1"/>
    </source>
</evidence>
<feature type="compositionally biased region" description="Basic and acidic residues" evidence="1">
    <location>
        <begin position="64"/>
        <end position="73"/>
    </location>
</feature>